<evidence type="ECO:0000256" key="3">
    <source>
        <dbReference type="ARBA" id="ARBA00022840"/>
    </source>
</evidence>
<keyword evidence="2" id="KW-0547">Nucleotide-binding</keyword>
<dbReference type="AlphaFoldDB" id="B9L2J8"/>
<dbReference type="GO" id="GO:0005886">
    <property type="term" value="C:plasma membrane"/>
    <property type="evidence" value="ECO:0007669"/>
    <property type="project" value="TreeGrafter"/>
</dbReference>
<dbReference type="HOGENOM" id="CLU_000604_1_2_0"/>
<gene>
    <name evidence="5" type="ordered locus">trd_1400</name>
</gene>
<dbReference type="PANTHER" id="PTHR45772">
    <property type="entry name" value="CONSERVED COMPONENT OF ABC TRANSPORTER FOR NATURAL AMINO ACIDS-RELATED"/>
    <property type="match status" value="1"/>
</dbReference>
<dbReference type="eggNOG" id="COG0411">
    <property type="taxonomic scope" value="Bacteria"/>
</dbReference>
<dbReference type="InterPro" id="IPR051120">
    <property type="entry name" value="ABC_AA/LPS_Transport"/>
</dbReference>
<organism evidence="5 6">
    <name type="scientific">Thermomicrobium roseum (strain ATCC 27502 / DSM 5159 / P-2)</name>
    <dbReference type="NCBI Taxonomy" id="309801"/>
    <lineage>
        <taxon>Bacteria</taxon>
        <taxon>Pseudomonadati</taxon>
        <taxon>Thermomicrobiota</taxon>
        <taxon>Thermomicrobia</taxon>
        <taxon>Thermomicrobiales</taxon>
        <taxon>Thermomicrobiaceae</taxon>
        <taxon>Thermomicrobium</taxon>
    </lineage>
</organism>
<keyword evidence="1" id="KW-0813">Transport</keyword>
<proteinExistence type="predicted"/>
<sequence>MTAVPALQLEHVSKTIGGLTILEDISLTVQPGERRAIIGPNGAGKTTLLNVIAGFLPATRGRVIVFGRDVTRLPAHRRVDVGLLKTNQQPAVFQELTTRQNILIALLRGRHRLLGLTGQVNSDRAVQREAERVLEEWGLLDVSDIEVRHLPHGYQRRVELAARFALRPRLLLLDEPAAGLAVDEIPAFIERLAQLPRDMTVVLVEHSMRVVFSFADRITVLHHGAVLADGTPDEIQRNEDVQAAYLAGAMRGRNAGTA</sequence>
<keyword evidence="6" id="KW-1185">Reference proteome</keyword>
<dbReference type="STRING" id="309801.trd_1400"/>
<dbReference type="Gene3D" id="3.40.50.300">
    <property type="entry name" value="P-loop containing nucleotide triphosphate hydrolases"/>
    <property type="match status" value="1"/>
</dbReference>
<dbReference type="OrthoDB" id="9806149at2"/>
<evidence type="ECO:0000313" key="5">
    <source>
        <dbReference type="EMBL" id="ACM05821.1"/>
    </source>
</evidence>
<feature type="domain" description="ABC transporter" evidence="4">
    <location>
        <begin position="7"/>
        <end position="248"/>
    </location>
</feature>
<dbReference type="PROSITE" id="PS50893">
    <property type="entry name" value="ABC_TRANSPORTER_2"/>
    <property type="match status" value="1"/>
</dbReference>
<dbReference type="SUPFAM" id="SSF52540">
    <property type="entry name" value="P-loop containing nucleoside triphosphate hydrolases"/>
    <property type="match status" value="1"/>
</dbReference>
<name>B9L2J8_THERP</name>
<dbReference type="CDD" id="cd03219">
    <property type="entry name" value="ABC_Mj1267_LivG_branched"/>
    <property type="match status" value="1"/>
</dbReference>
<dbReference type="SMART" id="SM00382">
    <property type="entry name" value="AAA"/>
    <property type="match status" value="1"/>
</dbReference>
<evidence type="ECO:0000256" key="2">
    <source>
        <dbReference type="ARBA" id="ARBA00022741"/>
    </source>
</evidence>
<dbReference type="Pfam" id="PF12399">
    <property type="entry name" value="BCA_ABC_TP_C"/>
    <property type="match status" value="1"/>
</dbReference>
<dbReference type="InterPro" id="IPR027417">
    <property type="entry name" value="P-loop_NTPase"/>
</dbReference>
<accession>B9L2J8</accession>
<keyword evidence="3" id="KW-0067">ATP-binding</keyword>
<evidence type="ECO:0000256" key="1">
    <source>
        <dbReference type="ARBA" id="ARBA00022448"/>
    </source>
</evidence>
<dbReference type="PANTHER" id="PTHR45772:SF9">
    <property type="entry name" value="CONSERVED COMPONENT OF ABC TRANSPORTER FOR NATURAL AMINO ACIDS"/>
    <property type="match status" value="1"/>
</dbReference>
<dbReference type="GO" id="GO:0016887">
    <property type="term" value="F:ATP hydrolysis activity"/>
    <property type="evidence" value="ECO:0007669"/>
    <property type="project" value="InterPro"/>
</dbReference>
<dbReference type="Pfam" id="PF00005">
    <property type="entry name" value="ABC_tran"/>
    <property type="match status" value="1"/>
</dbReference>
<evidence type="ECO:0000313" key="6">
    <source>
        <dbReference type="Proteomes" id="UP000000447"/>
    </source>
</evidence>
<dbReference type="GO" id="GO:0005524">
    <property type="term" value="F:ATP binding"/>
    <property type="evidence" value="ECO:0007669"/>
    <property type="project" value="UniProtKB-KW"/>
</dbReference>
<dbReference type="InterPro" id="IPR003439">
    <property type="entry name" value="ABC_transporter-like_ATP-bd"/>
</dbReference>
<dbReference type="RefSeq" id="WP_015922349.1">
    <property type="nucleotide sequence ID" value="NC_011959.1"/>
</dbReference>
<dbReference type="InterPro" id="IPR032823">
    <property type="entry name" value="BCA_ABC_TP_C"/>
</dbReference>
<dbReference type="InterPro" id="IPR003593">
    <property type="entry name" value="AAA+_ATPase"/>
</dbReference>
<reference evidence="5 6" key="1">
    <citation type="journal article" date="2009" name="PLoS ONE">
        <title>Complete genome sequence of the aerobic CO-oxidizing thermophile Thermomicrobium roseum.</title>
        <authorList>
            <person name="Wu D."/>
            <person name="Raymond J."/>
            <person name="Wu M."/>
            <person name="Chatterji S."/>
            <person name="Ren Q."/>
            <person name="Graham J.E."/>
            <person name="Bryant D.A."/>
            <person name="Robb F."/>
            <person name="Colman A."/>
            <person name="Tallon L.J."/>
            <person name="Badger J.H."/>
            <person name="Madupu R."/>
            <person name="Ward N.L."/>
            <person name="Eisen J.A."/>
        </authorList>
    </citation>
    <scope>NUCLEOTIDE SEQUENCE [LARGE SCALE GENOMIC DNA]</scope>
    <source>
        <strain evidence="6">ATCC 27502 / DSM 5159 / P-2</strain>
    </source>
</reference>
<dbReference type="KEGG" id="tro:trd_1400"/>
<dbReference type="Proteomes" id="UP000000447">
    <property type="component" value="Chromosome"/>
</dbReference>
<dbReference type="EMBL" id="CP001275">
    <property type="protein sequence ID" value="ACM05821.1"/>
    <property type="molecule type" value="Genomic_DNA"/>
</dbReference>
<protein>
    <submittedName>
        <fullName evidence="5">Putative branched amino acid related transport system, bifunctional protein</fullName>
    </submittedName>
</protein>
<evidence type="ECO:0000259" key="4">
    <source>
        <dbReference type="PROSITE" id="PS50893"/>
    </source>
</evidence>